<reference evidence="1" key="1">
    <citation type="submission" date="2021-03" db="EMBL/GenBank/DDBJ databases">
        <title>Comparative genomics and phylogenomic investigation of the class Geoglossomycetes provide insights into ecological specialization and systematics.</title>
        <authorList>
            <person name="Melie T."/>
            <person name="Pirro S."/>
            <person name="Miller A.N."/>
            <person name="Quandt A."/>
        </authorList>
    </citation>
    <scope>NUCLEOTIDE SEQUENCE</scope>
    <source>
        <strain evidence="1">GBOQ0MN5Z8</strain>
    </source>
</reference>
<evidence type="ECO:0008006" key="3">
    <source>
        <dbReference type="Google" id="ProtNLM"/>
    </source>
</evidence>
<dbReference type="EMBL" id="JAGHQL010000184">
    <property type="protein sequence ID" value="KAH0536729.1"/>
    <property type="molecule type" value="Genomic_DNA"/>
</dbReference>
<accession>A0A9P8KUZ6</accession>
<keyword evidence="2" id="KW-1185">Reference proteome</keyword>
<dbReference type="AlphaFoldDB" id="A0A9P8KUZ6"/>
<gene>
    <name evidence="1" type="ORF">FGG08_006437</name>
</gene>
<comment type="caution">
    <text evidence="1">The sequence shown here is derived from an EMBL/GenBank/DDBJ whole genome shotgun (WGS) entry which is preliminary data.</text>
</comment>
<name>A0A9P8KUZ6_9PEZI</name>
<dbReference type="OrthoDB" id="3485856at2759"/>
<evidence type="ECO:0000313" key="2">
    <source>
        <dbReference type="Proteomes" id="UP000698800"/>
    </source>
</evidence>
<evidence type="ECO:0000313" key="1">
    <source>
        <dbReference type="EMBL" id="KAH0536729.1"/>
    </source>
</evidence>
<proteinExistence type="predicted"/>
<dbReference type="Proteomes" id="UP000698800">
    <property type="component" value="Unassembled WGS sequence"/>
</dbReference>
<sequence>MSRGREIRNIACLVSITISRIMAEQKVTQRGTPVARVIELVKSLTQGHAPESSWINLPLSPHDFKQLAMHDFWSYVEDNIRFDYDPVAEVLTFRMPSPIHEQLTALVVGEILQQLGCLREDTSTSPTAEIARSIRWSASTSIRFDDLGLSTRSPDASFYFGDGKYPTVIIETSFSQKRHDLENLAREYITRSQMNVQLVVGLDIGYPKPTKATVSVWTPEYVETNGKPYFYAKKIIDNDPFRDIYSPSTIFNGMLKLPLSAFKPQPQPHLTLETKPAITIPYRVLSSFLEMAEKHNRNTLRGSVKRLPPGIR</sequence>
<organism evidence="1 2">
    <name type="scientific">Glutinoglossum americanum</name>
    <dbReference type="NCBI Taxonomy" id="1670608"/>
    <lineage>
        <taxon>Eukaryota</taxon>
        <taxon>Fungi</taxon>
        <taxon>Dikarya</taxon>
        <taxon>Ascomycota</taxon>
        <taxon>Pezizomycotina</taxon>
        <taxon>Geoglossomycetes</taxon>
        <taxon>Geoglossales</taxon>
        <taxon>Geoglossaceae</taxon>
        <taxon>Glutinoglossum</taxon>
    </lineage>
</organism>
<protein>
    <recommendedName>
        <fullName evidence="3">Restriction endonuclease domain-containing protein</fullName>
    </recommendedName>
</protein>